<comment type="subcellular location">
    <subcellularLocation>
        <location evidence="1">Membrane</location>
        <topology evidence="1">Multi-pass membrane protein</topology>
    </subcellularLocation>
</comment>
<dbReference type="OrthoDB" id="1404010at2"/>
<feature type="transmembrane region" description="Helical" evidence="5">
    <location>
        <begin position="372"/>
        <end position="391"/>
    </location>
</feature>
<name>A0A1G9UPA9_9SPHI</name>
<feature type="transmembrane region" description="Helical" evidence="5">
    <location>
        <begin position="232"/>
        <end position="254"/>
    </location>
</feature>
<feature type="transmembrane region" description="Helical" evidence="5">
    <location>
        <begin position="275"/>
        <end position="296"/>
    </location>
</feature>
<keyword evidence="2 5" id="KW-0812">Transmembrane</keyword>
<sequence length="517" mass="58714">MYNKGPFATWVPKPLMLLLIIIFLLPLLALNGVYTSNISDISGALATYTEYISMANNATTIGTAVAGTIVMRVKMRFRSKEIIVFCTIALAGISYLIGITDNIMIVIGGSFLIGFLKMFAMIEMMLPVMFILSPTGERGRFYSIFYPLTIGIGQFSSYFIADLIFNSSWQAPYFYMSIMMLIIAALSLIFQHNQRFCFKKPLYQIDWLSLVLFAVSAMCLNAGLTFMQQQGWFSSPLIIGSLLLSLLLLAALVYRQKFLKRKLIKFELIIQKENVRHGLLLLLLMGAYLASTSIFVQYTVGVLGYNNLINAKLNLWMIPGIVIAGLLAFHGFKNKWNVKFYIILGFMAFFLHTLMLYVMIQPQMNIEYLYLPVFLKGLGLGILFIGIWYYATLNLEIDDMLSLIGIMLLVRTFVATAFAGSIISWATYQGQWQSLNDISMYLDTGDFSDGMSMYQTTQVNAIMASSKIVLGYLCWLIVPILIFVLIHHYGQFNNRRIVFLRKIVRGNTLRGYRFQNK</sequence>
<feature type="transmembrane region" description="Helical" evidence="5">
    <location>
        <begin position="144"/>
        <end position="161"/>
    </location>
</feature>
<reference evidence="7" key="1">
    <citation type="submission" date="2016-10" db="EMBL/GenBank/DDBJ databases">
        <authorList>
            <person name="Varghese N."/>
            <person name="Submissions S."/>
        </authorList>
    </citation>
    <scope>NUCLEOTIDE SEQUENCE [LARGE SCALE GENOMIC DNA]</scope>
    <source>
        <strain evidence="7">DSM 24536</strain>
    </source>
</reference>
<protein>
    <recommendedName>
        <fullName evidence="8">Major Facilitator Superfamily protein</fullName>
    </recommendedName>
</protein>
<dbReference type="GO" id="GO:0022857">
    <property type="term" value="F:transmembrane transporter activity"/>
    <property type="evidence" value="ECO:0007669"/>
    <property type="project" value="TreeGrafter"/>
</dbReference>
<feature type="transmembrane region" description="Helical" evidence="5">
    <location>
        <begin position="340"/>
        <end position="360"/>
    </location>
</feature>
<dbReference type="GO" id="GO:0005886">
    <property type="term" value="C:plasma membrane"/>
    <property type="evidence" value="ECO:0007669"/>
    <property type="project" value="TreeGrafter"/>
</dbReference>
<feature type="transmembrane region" description="Helical" evidence="5">
    <location>
        <begin position="202"/>
        <end position="226"/>
    </location>
</feature>
<dbReference type="PANTHER" id="PTHR23501">
    <property type="entry name" value="MAJOR FACILITATOR SUPERFAMILY"/>
    <property type="match status" value="1"/>
</dbReference>
<keyword evidence="3 5" id="KW-1133">Transmembrane helix</keyword>
<evidence type="ECO:0008006" key="8">
    <source>
        <dbReference type="Google" id="ProtNLM"/>
    </source>
</evidence>
<feature type="transmembrane region" description="Helical" evidence="5">
    <location>
        <begin position="468"/>
        <end position="486"/>
    </location>
</feature>
<feature type="transmembrane region" description="Helical" evidence="5">
    <location>
        <begin position="82"/>
        <end position="99"/>
    </location>
</feature>
<dbReference type="Proteomes" id="UP000199226">
    <property type="component" value="Unassembled WGS sequence"/>
</dbReference>
<evidence type="ECO:0000313" key="6">
    <source>
        <dbReference type="EMBL" id="SDM61792.1"/>
    </source>
</evidence>
<feature type="transmembrane region" description="Helical" evidence="5">
    <location>
        <begin position="403"/>
        <end position="426"/>
    </location>
</feature>
<organism evidence="6 7">
    <name type="scientific">Daejeonella rubra</name>
    <dbReference type="NCBI Taxonomy" id="990371"/>
    <lineage>
        <taxon>Bacteria</taxon>
        <taxon>Pseudomonadati</taxon>
        <taxon>Bacteroidota</taxon>
        <taxon>Sphingobacteriia</taxon>
        <taxon>Sphingobacteriales</taxon>
        <taxon>Sphingobacteriaceae</taxon>
        <taxon>Daejeonella</taxon>
    </lineage>
</organism>
<dbReference type="SUPFAM" id="SSF103473">
    <property type="entry name" value="MFS general substrate transporter"/>
    <property type="match status" value="1"/>
</dbReference>
<dbReference type="Gene3D" id="1.20.1250.20">
    <property type="entry name" value="MFS general substrate transporter like domains"/>
    <property type="match status" value="1"/>
</dbReference>
<evidence type="ECO:0000256" key="2">
    <source>
        <dbReference type="ARBA" id="ARBA00022692"/>
    </source>
</evidence>
<evidence type="ECO:0000256" key="3">
    <source>
        <dbReference type="ARBA" id="ARBA00022989"/>
    </source>
</evidence>
<feature type="transmembrane region" description="Helical" evidence="5">
    <location>
        <begin position="105"/>
        <end position="132"/>
    </location>
</feature>
<feature type="transmembrane region" description="Helical" evidence="5">
    <location>
        <begin position="173"/>
        <end position="190"/>
    </location>
</feature>
<evidence type="ECO:0000256" key="1">
    <source>
        <dbReference type="ARBA" id="ARBA00004141"/>
    </source>
</evidence>
<dbReference type="InterPro" id="IPR036259">
    <property type="entry name" value="MFS_trans_sf"/>
</dbReference>
<evidence type="ECO:0000256" key="4">
    <source>
        <dbReference type="ARBA" id="ARBA00023136"/>
    </source>
</evidence>
<dbReference type="PANTHER" id="PTHR23501:SF5">
    <property type="entry name" value="TRANSPORT PROTEIN"/>
    <property type="match status" value="1"/>
</dbReference>
<dbReference type="EMBL" id="FNHH01000017">
    <property type="protein sequence ID" value="SDM61792.1"/>
    <property type="molecule type" value="Genomic_DNA"/>
</dbReference>
<dbReference type="AlphaFoldDB" id="A0A1G9UPA9"/>
<gene>
    <name evidence="6" type="ORF">SAMN05421813_11732</name>
</gene>
<evidence type="ECO:0000256" key="5">
    <source>
        <dbReference type="SAM" id="Phobius"/>
    </source>
</evidence>
<accession>A0A1G9UPA9</accession>
<keyword evidence="7" id="KW-1185">Reference proteome</keyword>
<dbReference type="RefSeq" id="WP_090705248.1">
    <property type="nucleotide sequence ID" value="NZ_FNHH01000017.1"/>
</dbReference>
<evidence type="ECO:0000313" key="7">
    <source>
        <dbReference type="Proteomes" id="UP000199226"/>
    </source>
</evidence>
<proteinExistence type="predicted"/>
<dbReference type="STRING" id="990371.SAMN05421813_11732"/>
<feature type="transmembrane region" description="Helical" evidence="5">
    <location>
        <begin position="316"/>
        <end position="333"/>
    </location>
</feature>
<keyword evidence="4 5" id="KW-0472">Membrane</keyword>